<dbReference type="Pfam" id="PF07510">
    <property type="entry name" value="GmrSD_C"/>
    <property type="match status" value="1"/>
</dbReference>
<dbReference type="InterPro" id="IPR004919">
    <property type="entry name" value="GmrSD_N"/>
</dbReference>
<feature type="domain" description="DUF4357" evidence="3">
    <location>
        <begin position="613"/>
        <end position="662"/>
    </location>
</feature>
<accession>A0A1D7TRC0</accession>
<sequence length="670" mass="78743">MEANPRKLLDEFIPESIGKQFVIPVYQRKYTWTVKNQLEQLMSDLKGLLDNENKEHFLGTIIYLETVVNYKTEKSIVDGQQRLVTMFLIAAALKSLAENEWRAREISEQYLENYSEPVDSKYRQRLYPAVSDEDDYRLIVEEKYDELKQSKSNISKNFFYLRKKLAVLINEYNFDQLMYALKRFTIVYIKLDQHDDAQQIFESINSNGERLTASDLMRNYIMMDKSNNEQTILYDTYWKKLENIFEDSRKMEDFFRFYLAAVTNELTEKKNLYVAFKKYYISKRIDTDDGTLLSEIVRYAKYFSLLYYDNLENPREELSDYRVISSMMPAPFMLAFCDLFYNSHIINEDQFYGVMKIMNIYLIRRIFAGMDTSRVSKAFPVYLKRVKEIAKVNGYENIEDIVVYVLVDKNRSNNMALPTDKNLESNMLETNAYTMNLTRWLLEKIENHENSAKLDMSNFEVEHIMPQTSTPYWVKQAGVSDEDYTNLINTIGNLTLVTKSDNSAAGNRDFETKKRVFNDTLHIHMNKKLFEMNSWTSVDINNRSEEIISKLINMYPYLRSKKDYNYKENRRVYLNSQGVHAEGYLNEDNSLTIYVGSQFLVSEKIKGKVLEIRKKMLINGDLQNIDGQLILKSEYTVAPSTAAELILGGSKNGWSYWKNNEGIPIGEVIR</sequence>
<dbReference type="Pfam" id="PF14267">
    <property type="entry name" value="DUF4357"/>
    <property type="match status" value="1"/>
</dbReference>
<gene>
    <name evidence="4" type="ORF">BHF65_04385</name>
</gene>
<organism evidence="4 5">
    <name type="scientific">Ligilactobacillus salivarius</name>
    <dbReference type="NCBI Taxonomy" id="1624"/>
    <lineage>
        <taxon>Bacteria</taxon>
        <taxon>Bacillati</taxon>
        <taxon>Bacillota</taxon>
        <taxon>Bacilli</taxon>
        <taxon>Lactobacillales</taxon>
        <taxon>Lactobacillaceae</taxon>
        <taxon>Ligilactobacillus</taxon>
    </lineage>
</organism>
<dbReference type="Pfam" id="PF03235">
    <property type="entry name" value="GmrSD_N"/>
    <property type="match status" value="1"/>
</dbReference>
<name>A0A1D7TRC0_9LACO</name>
<reference evidence="4 5" key="1">
    <citation type="submission" date="2016-09" db="EMBL/GenBank/DDBJ databases">
        <title>Complete Genome Sequence of Lactobacillus salivarius Jin.</title>
        <authorList>
            <person name="Jin N."/>
            <person name="Li C."/>
            <person name="Wang M."/>
            <person name="Ren D."/>
            <person name="Di Y."/>
            <person name="Pan R."/>
            <person name="Du S."/>
            <person name="Lu H."/>
            <person name="Li X."/>
            <person name="Tian M."/>
        </authorList>
    </citation>
    <scope>NUCLEOTIDE SEQUENCE [LARGE SCALE GENOMIC DNA]</scope>
    <source>
        <strain evidence="4 5">CICC 23174</strain>
    </source>
</reference>
<feature type="domain" description="GmrSD restriction endonucleases N-terminal" evidence="1">
    <location>
        <begin position="19"/>
        <end position="221"/>
    </location>
</feature>
<dbReference type="InterPro" id="IPR011089">
    <property type="entry name" value="GmrSD_C"/>
</dbReference>
<evidence type="ECO:0000313" key="5">
    <source>
        <dbReference type="Proteomes" id="UP000094723"/>
    </source>
</evidence>
<evidence type="ECO:0008006" key="6">
    <source>
        <dbReference type="Google" id="ProtNLM"/>
    </source>
</evidence>
<evidence type="ECO:0000259" key="2">
    <source>
        <dbReference type="Pfam" id="PF07510"/>
    </source>
</evidence>
<feature type="domain" description="GmrSD restriction endonucleases C-terminal" evidence="2">
    <location>
        <begin position="418"/>
        <end position="548"/>
    </location>
</feature>
<evidence type="ECO:0000259" key="3">
    <source>
        <dbReference type="Pfam" id="PF14267"/>
    </source>
</evidence>
<dbReference type="InterPro" id="IPR025579">
    <property type="entry name" value="DUF4357"/>
</dbReference>
<evidence type="ECO:0000259" key="1">
    <source>
        <dbReference type="Pfam" id="PF03235"/>
    </source>
</evidence>
<dbReference type="EMBL" id="CP017107">
    <property type="protein sequence ID" value="AOO73495.1"/>
    <property type="molecule type" value="Genomic_DNA"/>
</dbReference>
<dbReference type="AlphaFoldDB" id="A0A1D7TRC0"/>
<dbReference type="PANTHER" id="PTHR35149">
    <property type="entry name" value="SLL5132 PROTEIN"/>
    <property type="match status" value="1"/>
</dbReference>
<proteinExistence type="predicted"/>
<dbReference type="PANTHER" id="PTHR35149:SF2">
    <property type="entry name" value="DUF262 DOMAIN-CONTAINING PROTEIN"/>
    <property type="match status" value="1"/>
</dbReference>
<evidence type="ECO:0000313" key="4">
    <source>
        <dbReference type="EMBL" id="AOO73495.1"/>
    </source>
</evidence>
<dbReference type="Proteomes" id="UP000094723">
    <property type="component" value="Chromosome"/>
</dbReference>
<protein>
    <recommendedName>
        <fullName evidence="6">DUF4357 domain-containing protein</fullName>
    </recommendedName>
</protein>
<dbReference type="RefSeq" id="WP_069469057.1">
    <property type="nucleotide sequence ID" value="NZ_CP017107.1"/>
</dbReference>